<feature type="transmembrane region" description="Helical" evidence="5">
    <location>
        <begin position="45"/>
        <end position="67"/>
    </location>
</feature>
<feature type="non-terminal residue" evidence="7">
    <location>
        <position position="1"/>
    </location>
</feature>
<feature type="transmembrane region" description="Helical" evidence="5">
    <location>
        <begin position="105"/>
        <end position="123"/>
    </location>
</feature>
<feature type="transmembrane region" description="Helical" evidence="5">
    <location>
        <begin position="222"/>
        <end position="244"/>
    </location>
</feature>
<feature type="non-terminal residue" evidence="7">
    <location>
        <position position="271"/>
    </location>
</feature>
<accession>A0A382LIN2</accession>
<reference evidence="7" key="1">
    <citation type="submission" date="2018-05" db="EMBL/GenBank/DDBJ databases">
        <authorList>
            <person name="Lanie J.A."/>
            <person name="Ng W.-L."/>
            <person name="Kazmierczak K.M."/>
            <person name="Andrzejewski T.M."/>
            <person name="Davidsen T.M."/>
            <person name="Wayne K.J."/>
            <person name="Tettelin H."/>
            <person name="Glass J.I."/>
            <person name="Rusch D."/>
            <person name="Podicherti R."/>
            <person name="Tsui H.-C.T."/>
            <person name="Winkler M.E."/>
        </authorList>
    </citation>
    <scope>NUCLEOTIDE SEQUENCE</scope>
</reference>
<dbReference type="GO" id="GO:0016020">
    <property type="term" value="C:membrane"/>
    <property type="evidence" value="ECO:0007669"/>
    <property type="project" value="UniProtKB-SubCell"/>
</dbReference>
<keyword evidence="3 5" id="KW-1133">Transmembrane helix</keyword>
<evidence type="ECO:0000256" key="3">
    <source>
        <dbReference type="ARBA" id="ARBA00022989"/>
    </source>
</evidence>
<feature type="transmembrane region" description="Helical" evidence="5">
    <location>
        <begin position="159"/>
        <end position="178"/>
    </location>
</feature>
<dbReference type="InterPro" id="IPR037185">
    <property type="entry name" value="EmrE-like"/>
</dbReference>
<evidence type="ECO:0000256" key="4">
    <source>
        <dbReference type="ARBA" id="ARBA00023136"/>
    </source>
</evidence>
<sequence length="271" mass="29123">VRRQSAVASTRSYFTPTDALLLLVVIIWGSNFAVVKATVEQIPPLGFNALRLALACPVLVVIARCSGTALPQRSDWPHLVGLGITGHCGYQLLFVLGLARTSVTNSSLILGCLPVTVLLLNAVSRRREPVGRWQWAGVVLAIVGVYLIVGVGAQVARETLSGDLLIIGSVWCWGWYTIGSRRLLQRYSPLQVTACTMATGSVAFLPFAVPSLISLDWSEVTWWAWPATAGSGVLALSLCYVLWYTGVQRLGVARTSVYSNLVPVVAMTVAA</sequence>
<organism evidence="7">
    <name type="scientific">marine metagenome</name>
    <dbReference type="NCBI Taxonomy" id="408172"/>
    <lineage>
        <taxon>unclassified sequences</taxon>
        <taxon>metagenomes</taxon>
        <taxon>ecological metagenomes</taxon>
    </lineage>
</organism>
<dbReference type="InterPro" id="IPR000620">
    <property type="entry name" value="EamA_dom"/>
</dbReference>
<feature type="domain" description="EamA" evidence="6">
    <location>
        <begin position="18"/>
        <end position="149"/>
    </location>
</feature>
<dbReference type="SUPFAM" id="SSF103481">
    <property type="entry name" value="Multidrug resistance efflux transporter EmrE"/>
    <property type="match status" value="2"/>
</dbReference>
<dbReference type="PANTHER" id="PTHR32322">
    <property type="entry name" value="INNER MEMBRANE TRANSPORTER"/>
    <property type="match status" value="1"/>
</dbReference>
<dbReference type="InterPro" id="IPR050638">
    <property type="entry name" value="AA-Vitamin_Transporters"/>
</dbReference>
<dbReference type="Pfam" id="PF00892">
    <property type="entry name" value="EamA"/>
    <property type="match status" value="2"/>
</dbReference>
<comment type="subcellular location">
    <subcellularLocation>
        <location evidence="1">Membrane</location>
        <topology evidence="1">Multi-pass membrane protein</topology>
    </subcellularLocation>
</comment>
<evidence type="ECO:0000313" key="7">
    <source>
        <dbReference type="EMBL" id="SVC35057.1"/>
    </source>
</evidence>
<keyword evidence="4 5" id="KW-0472">Membrane</keyword>
<feature type="domain" description="EamA" evidence="6">
    <location>
        <begin position="161"/>
        <end position="270"/>
    </location>
</feature>
<evidence type="ECO:0000256" key="1">
    <source>
        <dbReference type="ARBA" id="ARBA00004141"/>
    </source>
</evidence>
<dbReference type="PANTHER" id="PTHR32322:SF2">
    <property type="entry name" value="EAMA DOMAIN-CONTAINING PROTEIN"/>
    <property type="match status" value="1"/>
</dbReference>
<evidence type="ECO:0000256" key="5">
    <source>
        <dbReference type="SAM" id="Phobius"/>
    </source>
</evidence>
<feature type="transmembrane region" description="Helical" evidence="5">
    <location>
        <begin position="135"/>
        <end position="153"/>
    </location>
</feature>
<feature type="transmembrane region" description="Helical" evidence="5">
    <location>
        <begin position="79"/>
        <end position="99"/>
    </location>
</feature>
<dbReference type="AlphaFoldDB" id="A0A382LIN2"/>
<protein>
    <recommendedName>
        <fullName evidence="6">EamA domain-containing protein</fullName>
    </recommendedName>
</protein>
<feature type="transmembrane region" description="Helical" evidence="5">
    <location>
        <begin position="190"/>
        <end position="210"/>
    </location>
</feature>
<evidence type="ECO:0000259" key="6">
    <source>
        <dbReference type="Pfam" id="PF00892"/>
    </source>
</evidence>
<gene>
    <name evidence="7" type="ORF">METZ01_LOCUS287911</name>
</gene>
<dbReference type="EMBL" id="UINC01086515">
    <property type="protein sequence ID" value="SVC35057.1"/>
    <property type="molecule type" value="Genomic_DNA"/>
</dbReference>
<evidence type="ECO:0000256" key="2">
    <source>
        <dbReference type="ARBA" id="ARBA00022692"/>
    </source>
</evidence>
<keyword evidence="2 5" id="KW-0812">Transmembrane</keyword>
<feature type="transmembrane region" description="Helical" evidence="5">
    <location>
        <begin position="20"/>
        <end position="39"/>
    </location>
</feature>
<proteinExistence type="predicted"/>
<name>A0A382LIN2_9ZZZZ</name>